<accession>A0A8J1XY15</accession>
<comment type="similarity">
    <text evidence="1 3">Belongs to the short-chain dehydrogenases/reductases (SDR) family.</text>
</comment>
<dbReference type="GO" id="GO:0016616">
    <property type="term" value="F:oxidoreductase activity, acting on the CH-OH group of donors, NAD or NADP as acceptor"/>
    <property type="evidence" value="ECO:0007669"/>
    <property type="project" value="UniProtKB-ARBA"/>
</dbReference>
<dbReference type="Proteomes" id="UP000749559">
    <property type="component" value="Unassembled WGS sequence"/>
</dbReference>
<dbReference type="SUPFAM" id="SSF51735">
    <property type="entry name" value="NAD(P)-binding Rossmann-fold domains"/>
    <property type="match status" value="1"/>
</dbReference>
<dbReference type="PANTHER" id="PTHR43115">
    <property type="entry name" value="DEHYDROGENASE/REDUCTASE SDR FAMILY MEMBER 11"/>
    <property type="match status" value="1"/>
</dbReference>
<dbReference type="OrthoDB" id="1933717at2759"/>
<feature type="non-terminal residue" evidence="4">
    <location>
        <position position="1"/>
    </location>
</feature>
<reference evidence="4" key="1">
    <citation type="submission" date="2022-03" db="EMBL/GenBank/DDBJ databases">
        <authorList>
            <person name="Martin C."/>
        </authorList>
    </citation>
    <scope>NUCLEOTIDE SEQUENCE</scope>
</reference>
<dbReference type="Gene3D" id="3.40.50.720">
    <property type="entry name" value="NAD(P)-binding Rossmann-like Domain"/>
    <property type="match status" value="1"/>
</dbReference>
<dbReference type="FunFam" id="3.40.50.720:FF:000047">
    <property type="entry name" value="NADP-dependent L-serine/L-allo-threonine dehydrogenase"/>
    <property type="match status" value="1"/>
</dbReference>
<name>A0A8J1XY15_OWEFU</name>
<dbReference type="PANTHER" id="PTHR43115:SF4">
    <property type="entry name" value="DEHYDROGENASE_REDUCTASE SDR FAMILY MEMBER 11"/>
    <property type="match status" value="1"/>
</dbReference>
<dbReference type="EMBL" id="CAIIXF020000009">
    <property type="protein sequence ID" value="CAH1795408.1"/>
    <property type="molecule type" value="Genomic_DNA"/>
</dbReference>
<dbReference type="InterPro" id="IPR002347">
    <property type="entry name" value="SDR_fam"/>
</dbReference>
<evidence type="ECO:0000313" key="4">
    <source>
        <dbReference type="EMBL" id="CAH1795408.1"/>
    </source>
</evidence>
<comment type="caution">
    <text evidence="4">The sequence shown here is derived from an EMBL/GenBank/DDBJ whole genome shotgun (WGS) entry which is preliminary data.</text>
</comment>
<dbReference type="PRINTS" id="PR00080">
    <property type="entry name" value="SDRFAMILY"/>
</dbReference>
<keyword evidence="5" id="KW-1185">Reference proteome</keyword>
<organism evidence="4 5">
    <name type="scientific">Owenia fusiformis</name>
    <name type="common">Polychaete worm</name>
    <dbReference type="NCBI Taxonomy" id="6347"/>
    <lineage>
        <taxon>Eukaryota</taxon>
        <taxon>Metazoa</taxon>
        <taxon>Spiralia</taxon>
        <taxon>Lophotrochozoa</taxon>
        <taxon>Annelida</taxon>
        <taxon>Polychaeta</taxon>
        <taxon>Sedentaria</taxon>
        <taxon>Canalipalpata</taxon>
        <taxon>Sabellida</taxon>
        <taxon>Oweniida</taxon>
        <taxon>Oweniidae</taxon>
        <taxon>Owenia</taxon>
    </lineage>
</organism>
<evidence type="ECO:0000313" key="5">
    <source>
        <dbReference type="Proteomes" id="UP000749559"/>
    </source>
</evidence>
<evidence type="ECO:0000256" key="2">
    <source>
        <dbReference type="ARBA" id="ARBA00023002"/>
    </source>
</evidence>
<dbReference type="InterPro" id="IPR036291">
    <property type="entry name" value="NAD(P)-bd_dom_sf"/>
</dbReference>
<evidence type="ECO:0000256" key="3">
    <source>
        <dbReference type="RuleBase" id="RU000363"/>
    </source>
</evidence>
<dbReference type="PRINTS" id="PR00081">
    <property type="entry name" value="GDHRDH"/>
</dbReference>
<dbReference type="Pfam" id="PF00106">
    <property type="entry name" value="adh_short"/>
    <property type="match status" value="1"/>
</dbReference>
<proteinExistence type="inferred from homology"/>
<sequence>LVLPTLIGQNSASLYYWSSKSLQMDRWSGRVALVTGASSGIGAAVSEDLVKAGVNVIGCARRVDKIQALADKLKGEKGSLTAMKCDLNNEDEIKAMFEVINKDHGGADICINNAGIGNYAPLLESETNRWKQMLDLNILALCICTREAVKGMRARGVDDGHVIHVASMDAHRMYSDPAEHFYAATKQMVKALLEGHRNELRTLKSHIRVSEVCPAMTETEFVLQGGPEGMFDDQYSKYKVLEARDISAAILYMLSQPAHVQVHDVLVRPTEQVL</sequence>
<evidence type="ECO:0000256" key="1">
    <source>
        <dbReference type="ARBA" id="ARBA00006484"/>
    </source>
</evidence>
<dbReference type="AlphaFoldDB" id="A0A8J1XY15"/>
<protein>
    <submittedName>
        <fullName evidence="4">Uncharacterized protein</fullName>
    </submittedName>
</protein>
<gene>
    <name evidence="4" type="ORF">OFUS_LOCUS19953</name>
</gene>
<keyword evidence="2" id="KW-0560">Oxidoreductase</keyword>